<organism evidence="1 2">
    <name type="scientific">Heracleum sosnowskyi</name>
    <dbReference type="NCBI Taxonomy" id="360622"/>
    <lineage>
        <taxon>Eukaryota</taxon>
        <taxon>Viridiplantae</taxon>
        <taxon>Streptophyta</taxon>
        <taxon>Embryophyta</taxon>
        <taxon>Tracheophyta</taxon>
        <taxon>Spermatophyta</taxon>
        <taxon>Magnoliopsida</taxon>
        <taxon>eudicotyledons</taxon>
        <taxon>Gunneridae</taxon>
        <taxon>Pentapetalae</taxon>
        <taxon>asterids</taxon>
        <taxon>campanulids</taxon>
        <taxon>Apiales</taxon>
        <taxon>Apiaceae</taxon>
        <taxon>Apioideae</taxon>
        <taxon>apioid superclade</taxon>
        <taxon>Tordylieae</taxon>
        <taxon>Tordyliinae</taxon>
        <taxon>Heracleum</taxon>
    </lineage>
</organism>
<comment type="caution">
    <text evidence="1">The sequence shown here is derived from an EMBL/GenBank/DDBJ whole genome shotgun (WGS) entry which is preliminary data.</text>
</comment>
<dbReference type="AlphaFoldDB" id="A0AAD8H607"/>
<dbReference type="EMBL" id="JAUIZM010000010">
    <property type="protein sequence ID" value="KAK1360371.1"/>
    <property type="molecule type" value="Genomic_DNA"/>
</dbReference>
<accession>A0AAD8H607</accession>
<dbReference type="Gene3D" id="3.40.47.10">
    <property type="match status" value="1"/>
</dbReference>
<keyword evidence="2" id="KW-1185">Reference proteome</keyword>
<sequence length="111" mass="12475">MGLANVGVHYETYNTWILGPVTLKGLNEGTRDLTKQKWPLSYLLLLHPLAISKAGLQASEVDYYEINEAFSVVAPANKKLFGISDDSSWQQCAIFNSSHHHITLMVLQRYP</sequence>
<protein>
    <submittedName>
        <fullName evidence="1">Uncharacterized protein</fullName>
    </submittedName>
</protein>
<proteinExistence type="predicted"/>
<reference evidence="1" key="2">
    <citation type="submission" date="2023-05" db="EMBL/GenBank/DDBJ databases">
        <authorList>
            <person name="Schelkunov M.I."/>
        </authorList>
    </citation>
    <scope>NUCLEOTIDE SEQUENCE</scope>
    <source>
        <strain evidence="1">Hsosn_3</strain>
        <tissue evidence="1">Leaf</tissue>
    </source>
</reference>
<gene>
    <name evidence="1" type="ORF">POM88_044845</name>
</gene>
<name>A0AAD8H607_9APIA</name>
<dbReference type="Proteomes" id="UP001237642">
    <property type="component" value="Unassembled WGS sequence"/>
</dbReference>
<evidence type="ECO:0000313" key="1">
    <source>
        <dbReference type="EMBL" id="KAK1360371.1"/>
    </source>
</evidence>
<dbReference type="SUPFAM" id="SSF53901">
    <property type="entry name" value="Thiolase-like"/>
    <property type="match status" value="1"/>
</dbReference>
<dbReference type="GO" id="GO:0016746">
    <property type="term" value="F:acyltransferase activity"/>
    <property type="evidence" value="ECO:0007669"/>
    <property type="project" value="InterPro"/>
</dbReference>
<dbReference type="InterPro" id="IPR016039">
    <property type="entry name" value="Thiolase-like"/>
</dbReference>
<evidence type="ECO:0000313" key="2">
    <source>
        <dbReference type="Proteomes" id="UP001237642"/>
    </source>
</evidence>
<reference evidence="1" key="1">
    <citation type="submission" date="2023-02" db="EMBL/GenBank/DDBJ databases">
        <title>Genome of toxic invasive species Heracleum sosnowskyi carries increased number of genes despite the absence of recent whole-genome duplications.</title>
        <authorList>
            <person name="Schelkunov M."/>
            <person name="Shtratnikova V."/>
            <person name="Makarenko M."/>
            <person name="Klepikova A."/>
            <person name="Omelchenko D."/>
            <person name="Novikova G."/>
            <person name="Obukhova E."/>
            <person name="Bogdanov V."/>
            <person name="Penin A."/>
            <person name="Logacheva M."/>
        </authorList>
    </citation>
    <scope>NUCLEOTIDE SEQUENCE</scope>
    <source>
        <strain evidence="1">Hsosn_3</strain>
        <tissue evidence="1">Leaf</tissue>
    </source>
</reference>